<reference evidence="4 5" key="1">
    <citation type="submission" date="2016-07" db="EMBL/GenBank/DDBJ databases">
        <title>Pervasive Adenine N6-methylation of Active Genes in Fungi.</title>
        <authorList>
            <consortium name="DOE Joint Genome Institute"/>
            <person name="Mondo S.J."/>
            <person name="Dannebaum R.O."/>
            <person name="Kuo R.C."/>
            <person name="Labutti K."/>
            <person name="Haridas S."/>
            <person name="Kuo A."/>
            <person name="Salamov A."/>
            <person name="Ahrendt S.R."/>
            <person name="Lipzen A."/>
            <person name="Sullivan W."/>
            <person name="Andreopoulos W.B."/>
            <person name="Clum A."/>
            <person name="Lindquist E."/>
            <person name="Daum C."/>
            <person name="Ramamoorthy G.K."/>
            <person name="Gryganskyi A."/>
            <person name="Culley D."/>
            <person name="Magnuson J.K."/>
            <person name="James T.Y."/>
            <person name="O'Malley M.A."/>
            <person name="Stajich J.E."/>
            <person name="Spatafora J.W."/>
            <person name="Visel A."/>
            <person name="Grigoriev I.V."/>
        </authorList>
    </citation>
    <scope>NUCLEOTIDE SEQUENCE [LARGE SCALE GENOMIC DNA]</scope>
    <source>
        <strain evidence="4 5">NRRL 1336</strain>
    </source>
</reference>
<dbReference type="PANTHER" id="PTHR48081:SF33">
    <property type="entry name" value="KYNURENINE FORMAMIDASE"/>
    <property type="match status" value="1"/>
</dbReference>
<dbReference type="Pfam" id="PF20434">
    <property type="entry name" value="BD-FAE"/>
    <property type="match status" value="1"/>
</dbReference>
<name>A0A1X2I3B7_9FUNG</name>
<evidence type="ECO:0000313" key="5">
    <source>
        <dbReference type="Proteomes" id="UP000193560"/>
    </source>
</evidence>
<keyword evidence="1 4" id="KW-0378">Hydrolase</keyword>
<evidence type="ECO:0000256" key="1">
    <source>
        <dbReference type="ARBA" id="ARBA00022801"/>
    </source>
</evidence>
<keyword evidence="5" id="KW-1185">Reference proteome</keyword>
<dbReference type="OrthoDB" id="6495301at2759"/>
<dbReference type="InterPro" id="IPR050300">
    <property type="entry name" value="GDXG_lipolytic_enzyme"/>
</dbReference>
<protein>
    <submittedName>
        <fullName evidence="4">Alpha/Beta hydrolase protein</fullName>
    </submittedName>
</protein>
<sequence length="265" mass="29059">MTSCSTFTYNSTFGVYGDLDIYSKTAATKTTPLVVFIHGGAWRSEDKQDHRQLALDFVEQGFTVAVTNYRLSLPDLPGQQPTVQHPNHIQDTLEALIFLHDTPPTSTYDKQQIFLVGHSAGAHIATMLVLDPELPSLNFVRGVIGADGIYDLPLLVNTFPTYMDFVSQAFGPDTSAYQQASPISKSPRPSPSSSPLVPTLIIHSMDDQLVDVAQAESIYRHMKALNFNVTLDSTSVKGDHYDMIKSTAFVSLVSGYISNIMSGDH</sequence>
<evidence type="ECO:0000256" key="2">
    <source>
        <dbReference type="SAM" id="MobiDB-lite"/>
    </source>
</evidence>
<dbReference type="Gene3D" id="3.40.50.1820">
    <property type="entry name" value="alpha/beta hydrolase"/>
    <property type="match status" value="1"/>
</dbReference>
<dbReference type="AlphaFoldDB" id="A0A1X2I3B7"/>
<comment type="caution">
    <text evidence="4">The sequence shown here is derived from an EMBL/GenBank/DDBJ whole genome shotgun (WGS) entry which is preliminary data.</text>
</comment>
<evidence type="ECO:0000313" key="4">
    <source>
        <dbReference type="EMBL" id="ORZ08432.1"/>
    </source>
</evidence>
<dbReference type="GO" id="GO:0016787">
    <property type="term" value="F:hydrolase activity"/>
    <property type="evidence" value="ECO:0007669"/>
    <property type="project" value="UniProtKB-KW"/>
</dbReference>
<organism evidence="4 5">
    <name type="scientific">Absidia repens</name>
    <dbReference type="NCBI Taxonomy" id="90262"/>
    <lineage>
        <taxon>Eukaryota</taxon>
        <taxon>Fungi</taxon>
        <taxon>Fungi incertae sedis</taxon>
        <taxon>Mucoromycota</taxon>
        <taxon>Mucoromycotina</taxon>
        <taxon>Mucoromycetes</taxon>
        <taxon>Mucorales</taxon>
        <taxon>Cunninghamellaceae</taxon>
        <taxon>Absidia</taxon>
    </lineage>
</organism>
<dbReference type="STRING" id="90262.A0A1X2I3B7"/>
<dbReference type="SUPFAM" id="SSF53474">
    <property type="entry name" value="alpha/beta-Hydrolases"/>
    <property type="match status" value="1"/>
</dbReference>
<dbReference type="PANTHER" id="PTHR48081">
    <property type="entry name" value="AB HYDROLASE SUPERFAMILY PROTEIN C4A8.06C"/>
    <property type="match status" value="1"/>
</dbReference>
<gene>
    <name evidence="4" type="ORF">BCR42DRAFT_442239</name>
</gene>
<dbReference type="EMBL" id="MCGE01000031">
    <property type="protein sequence ID" value="ORZ08432.1"/>
    <property type="molecule type" value="Genomic_DNA"/>
</dbReference>
<proteinExistence type="predicted"/>
<feature type="domain" description="BD-FAE-like" evidence="3">
    <location>
        <begin position="19"/>
        <end position="220"/>
    </location>
</feature>
<feature type="region of interest" description="Disordered" evidence="2">
    <location>
        <begin position="177"/>
        <end position="196"/>
    </location>
</feature>
<dbReference type="InterPro" id="IPR029058">
    <property type="entry name" value="AB_hydrolase_fold"/>
</dbReference>
<dbReference type="Proteomes" id="UP000193560">
    <property type="component" value="Unassembled WGS sequence"/>
</dbReference>
<evidence type="ECO:0000259" key="3">
    <source>
        <dbReference type="Pfam" id="PF20434"/>
    </source>
</evidence>
<feature type="compositionally biased region" description="Low complexity" evidence="2">
    <location>
        <begin position="181"/>
        <end position="195"/>
    </location>
</feature>
<accession>A0A1X2I3B7</accession>
<dbReference type="InterPro" id="IPR049492">
    <property type="entry name" value="BD-FAE-like_dom"/>
</dbReference>